<dbReference type="RefSeq" id="WP_132649636.1">
    <property type="nucleotide sequence ID" value="NZ_CP181386.1"/>
</dbReference>
<dbReference type="PANTHER" id="PTHR47870:SF1">
    <property type="entry name" value="CYTOCHROME C-TYPE BIOGENESIS PROTEIN CCMH"/>
    <property type="match status" value="1"/>
</dbReference>
<dbReference type="GO" id="GO:0005886">
    <property type="term" value="C:plasma membrane"/>
    <property type="evidence" value="ECO:0007669"/>
    <property type="project" value="TreeGrafter"/>
</dbReference>
<keyword evidence="3 7" id="KW-0479">Metal-binding</keyword>
<evidence type="ECO:0000256" key="1">
    <source>
        <dbReference type="ARBA" id="ARBA00010342"/>
    </source>
</evidence>
<feature type="domain" description="CcmH/CycL/Ccl2/NrfF N-terminal" evidence="9">
    <location>
        <begin position="15"/>
        <end position="141"/>
    </location>
</feature>
<dbReference type="Pfam" id="PF03918">
    <property type="entry name" value="CcmH"/>
    <property type="match status" value="1"/>
</dbReference>
<comment type="caution">
    <text evidence="10">The sequence shown here is derived from an EMBL/GenBank/DDBJ whole genome shotgun (WGS) entry which is preliminary data.</text>
</comment>
<feature type="transmembrane region" description="Helical" evidence="7">
    <location>
        <begin position="110"/>
        <end position="131"/>
    </location>
</feature>
<keyword evidence="7" id="KW-1133">Transmembrane helix</keyword>
<evidence type="ECO:0000259" key="9">
    <source>
        <dbReference type="Pfam" id="PF03918"/>
    </source>
</evidence>
<dbReference type="InterPro" id="IPR005616">
    <property type="entry name" value="CcmH/CycL/Ccl2/NrfF_N"/>
</dbReference>
<feature type="region of interest" description="Disordered" evidence="8">
    <location>
        <begin position="137"/>
        <end position="157"/>
    </location>
</feature>
<feature type="signal peptide" evidence="7">
    <location>
        <begin position="1"/>
        <end position="26"/>
    </location>
</feature>
<evidence type="ECO:0000256" key="5">
    <source>
        <dbReference type="ARBA" id="ARBA00022748"/>
    </source>
</evidence>
<dbReference type="Proteomes" id="UP000295106">
    <property type="component" value="Unassembled WGS sequence"/>
</dbReference>
<evidence type="ECO:0000256" key="6">
    <source>
        <dbReference type="ARBA" id="ARBA00023004"/>
    </source>
</evidence>
<dbReference type="InterPro" id="IPR051263">
    <property type="entry name" value="C-type_cytochrome_biogenesis"/>
</dbReference>
<dbReference type="PANTHER" id="PTHR47870">
    <property type="entry name" value="CYTOCHROME C-TYPE BIOGENESIS PROTEIN CCMH"/>
    <property type="match status" value="1"/>
</dbReference>
<evidence type="ECO:0000313" key="11">
    <source>
        <dbReference type="Proteomes" id="UP000295106"/>
    </source>
</evidence>
<dbReference type="AlphaFoldDB" id="A0A4R2M0U3"/>
<keyword evidence="7" id="KW-0812">Transmembrane</keyword>
<dbReference type="GeneID" id="99685349"/>
<proteinExistence type="inferred from homology"/>
<sequence length="157" mass="17528">MAERFTAWARRLALVLACSAGLAAQAAEAPPVAEDPVVEARMIKLAEELRCLVCQNETIAASHADLAVDLRQQMREMLHKGMSEDDIRGYMTERYGDFVLYKPPFKPETALLWVGPPVLLALALAALFITLRRRQRAAPEAFDPDTPDDDDEPRLPR</sequence>
<keyword evidence="7" id="KW-0472">Membrane</keyword>
<evidence type="ECO:0000256" key="7">
    <source>
        <dbReference type="RuleBase" id="RU364112"/>
    </source>
</evidence>
<evidence type="ECO:0000256" key="3">
    <source>
        <dbReference type="ARBA" id="ARBA00022723"/>
    </source>
</evidence>
<organism evidence="10 11">
    <name type="scientific">Rubrivivax gelatinosus</name>
    <name type="common">Rhodocyclus gelatinosus</name>
    <name type="synonym">Rhodopseudomonas gelatinosa</name>
    <dbReference type="NCBI Taxonomy" id="28068"/>
    <lineage>
        <taxon>Bacteria</taxon>
        <taxon>Pseudomonadati</taxon>
        <taxon>Pseudomonadota</taxon>
        <taxon>Betaproteobacteria</taxon>
        <taxon>Burkholderiales</taxon>
        <taxon>Sphaerotilaceae</taxon>
        <taxon>Rubrivivax</taxon>
    </lineage>
</organism>
<comment type="similarity">
    <text evidence="1 7">Belongs to the CcmH/CycL/Ccl2/NrfF family.</text>
</comment>
<dbReference type="EMBL" id="SLXD01000021">
    <property type="protein sequence ID" value="TCO97666.1"/>
    <property type="molecule type" value="Genomic_DNA"/>
</dbReference>
<evidence type="ECO:0000256" key="4">
    <source>
        <dbReference type="ARBA" id="ARBA00022729"/>
    </source>
</evidence>
<keyword evidence="5" id="KW-0201">Cytochrome c-type biogenesis</keyword>
<evidence type="ECO:0000313" key="10">
    <source>
        <dbReference type="EMBL" id="TCO97666.1"/>
    </source>
</evidence>
<gene>
    <name evidence="10" type="ORF">EV684_12128</name>
</gene>
<dbReference type="GO" id="GO:0017004">
    <property type="term" value="P:cytochrome complex assembly"/>
    <property type="evidence" value="ECO:0007669"/>
    <property type="project" value="UniProtKB-KW"/>
</dbReference>
<comment type="function">
    <text evidence="7">Possible subunit of a heme lyase.</text>
</comment>
<accession>A0A4R2M0U3</accession>
<dbReference type="CDD" id="cd16378">
    <property type="entry name" value="CcmH_N"/>
    <property type="match status" value="1"/>
</dbReference>
<keyword evidence="4 7" id="KW-0732">Signal</keyword>
<dbReference type="InterPro" id="IPR038297">
    <property type="entry name" value="CcmH/CycL/NrfF/Ccl2_sf"/>
</dbReference>
<evidence type="ECO:0000256" key="8">
    <source>
        <dbReference type="SAM" id="MobiDB-lite"/>
    </source>
</evidence>
<feature type="chain" id="PRO_5020889030" description="Cytochrome c-type biogenesis protein" evidence="7">
    <location>
        <begin position="27"/>
        <end position="157"/>
    </location>
</feature>
<dbReference type="FunFam" id="1.10.8.640:FF:000001">
    <property type="entry name" value="Cytochrome c-type biogenesis protein"/>
    <property type="match status" value="1"/>
</dbReference>
<keyword evidence="6 7" id="KW-0408">Iron</keyword>
<feature type="compositionally biased region" description="Acidic residues" evidence="8">
    <location>
        <begin position="142"/>
        <end position="157"/>
    </location>
</feature>
<evidence type="ECO:0000256" key="2">
    <source>
        <dbReference type="ARBA" id="ARBA00022617"/>
    </source>
</evidence>
<dbReference type="OrthoDB" id="9804975at2"/>
<dbReference type="Gene3D" id="1.10.8.640">
    <property type="entry name" value="Cytochrome C biogenesis protein"/>
    <property type="match status" value="1"/>
</dbReference>
<dbReference type="GO" id="GO:0046872">
    <property type="term" value="F:metal ion binding"/>
    <property type="evidence" value="ECO:0007669"/>
    <property type="project" value="UniProtKB-KW"/>
</dbReference>
<keyword evidence="2 7" id="KW-0349">Heme</keyword>
<name>A0A4R2M0U3_RUBGE</name>
<protein>
    <recommendedName>
        <fullName evidence="7">Cytochrome c-type biogenesis protein</fullName>
    </recommendedName>
</protein>
<reference evidence="10 11" key="1">
    <citation type="submission" date="2019-03" db="EMBL/GenBank/DDBJ databases">
        <title>Genomic Encyclopedia of Type Strains, Phase IV (KMG-IV): sequencing the most valuable type-strain genomes for metagenomic binning, comparative biology and taxonomic classification.</title>
        <authorList>
            <person name="Goeker M."/>
        </authorList>
    </citation>
    <scope>NUCLEOTIDE SEQUENCE [LARGE SCALE GENOMIC DNA]</scope>
    <source>
        <strain evidence="10 11">DSM 1709</strain>
    </source>
</reference>